<evidence type="ECO:0000313" key="1">
    <source>
        <dbReference type="EMBL" id="MBM0635159.1"/>
    </source>
</evidence>
<gene>
    <name evidence="1" type="ORF">JDW19_18785</name>
</gene>
<comment type="caution">
    <text evidence="1">The sequence shown here is derived from an EMBL/GenBank/DDBJ whole genome shotgun (WGS) entry which is preliminary data.</text>
</comment>
<reference evidence="1" key="1">
    <citation type="submission" date="2020-12" db="EMBL/GenBank/DDBJ databases">
        <title>Paenibacillus polymyxa LMG 27872: a double-edged sword.</title>
        <authorList>
            <person name="Langendries S."/>
            <person name="Garcia Mendez S."/>
            <person name="Beirinckx S."/>
            <person name="Viaene T."/>
            <person name="Baeyen S."/>
            <person name="Goeminne G."/>
            <person name="Willems A."/>
            <person name="Debode J."/>
            <person name="Goormachtig S."/>
        </authorList>
    </citation>
    <scope>NUCLEOTIDE SEQUENCE</scope>
    <source>
        <strain evidence="1">LMG 27872</strain>
    </source>
</reference>
<sequence>MPKKHQALWGPYKQARNVDIFNGHEITNLPVSRNYINNLLEVYSDDVLP</sequence>
<dbReference type="RefSeq" id="WP_165149244.1">
    <property type="nucleotide sequence ID" value="NZ_JAEHFQ010000011.1"/>
</dbReference>
<protein>
    <submittedName>
        <fullName evidence="1">Uncharacterized protein</fullName>
    </submittedName>
</protein>
<accession>A0A8I1IQ30</accession>
<organism evidence="1 2">
    <name type="scientific">Paenibacillus polymyxa</name>
    <name type="common">Bacillus polymyxa</name>
    <dbReference type="NCBI Taxonomy" id="1406"/>
    <lineage>
        <taxon>Bacteria</taxon>
        <taxon>Bacillati</taxon>
        <taxon>Bacillota</taxon>
        <taxon>Bacilli</taxon>
        <taxon>Bacillales</taxon>
        <taxon>Paenibacillaceae</taxon>
        <taxon>Paenibacillus</taxon>
    </lineage>
</organism>
<proteinExistence type="predicted"/>
<dbReference type="Proteomes" id="UP000650605">
    <property type="component" value="Unassembled WGS sequence"/>
</dbReference>
<dbReference type="AlphaFoldDB" id="A0A8I1IQ30"/>
<name>A0A8I1IQ30_PAEPO</name>
<dbReference type="EMBL" id="JAEHFQ010000011">
    <property type="protein sequence ID" value="MBM0635159.1"/>
    <property type="molecule type" value="Genomic_DNA"/>
</dbReference>
<evidence type="ECO:0000313" key="2">
    <source>
        <dbReference type="Proteomes" id="UP000650605"/>
    </source>
</evidence>